<dbReference type="GO" id="GO:0005829">
    <property type="term" value="C:cytosol"/>
    <property type="evidence" value="ECO:0007669"/>
    <property type="project" value="TreeGrafter"/>
</dbReference>
<feature type="domain" description="ULTRAPETALA1/2 zinc finger" evidence="1">
    <location>
        <begin position="17"/>
        <end position="73"/>
    </location>
</feature>
<name>A0AAD9UBL1_9ROSI</name>
<proteinExistence type="predicted"/>
<dbReference type="EMBL" id="JANJYI010000005">
    <property type="protein sequence ID" value="KAK2651025.1"/>
    <property type="molecule type" value="Genomic_DNA"/>
</dbReference>
<sequence length="78" mass="8572">MLNYQINGVTASCESGQAGQRITCDDEEERASRRVYRGCTRSPTCKGCTSCVCFGCEICRFSDCSCQTCIDFTMNAKA</sequence>
<evidence type="ECO:0000313" key="2">
    <source>
        <dbReference type="EMBL" id="KAK2651025.1"/>
    </source>
</evidence>
<protein>
    <recommendedName>
        <fullName evidence="1">ULTRAPETALA1/2 zinc finger domain-containing protein</fullName>
    </recommendedName>
</protein>
<comment type="caution">
    <text evidence="2">The sequence shown here is derived from an EMBL/GenBank/DDBJ whole genome shotgun (WGS) entry which is preliminary data.</text>
</comment>
<reference evidence="2" key="1">
    <citation type="journal article" date="2023" name="Plant J.">
        <title>Genome sequences and population genomics provide insights into the demographic history, inbreeding, and mutation load of two 'living fossil' tree species of Dipteronia.</title>
        <authorList>
            <person name="Feng Y."/>
            <person name="Comes H.P."/>
            <person name="Chen J."/>
            <person name="Zhu S."/>
            <person name="Lu R."/>
            <person name="Zhang X."/>
            <person name="Li P."/>
            <person name="Qiu J."/>
            <person name="Olsen K.M."/>
            <person name="Qiu Y."/>
        </authorList>
    </citation>
    <scope>NUCLEOTIDE SEQUENCE</scope>
    <source>
        <strain evidence="2">KIB01</strain>
    </source>
</reference>
<dbReference type="Pfam" id="PF23293">
    <property type="entry name" value="zf_ULT1"/>
    <property type="match status" value="1"/>
</dbReference>
<accession>A0AAD9UBL1</accession>
<dbReference type="GO" id="GO:0005634">
    <property type="term" value="C:nucleus"/>
    <property type="evidence" value="ECO:0007669"/>
    <property type="project" value="TreeGrafter"/>
</dbReference>
<gene>
    <name evidence="2" type="ORF">Ddye_018514</name>
</gene>
<dbReference type="InterPro" id="IPR057012">
    <property type="entry name" value="ULT1/2_Znf"/>
</dbReference>
<dbReference type="InterPro" id="IPR020533">
    <property type="entry name" value="Developmental_reg_ULTRAPETALA"/>
</dbReference>
<dbReference type="PANTHER" id="PTHR34053">
    <property type="entry name" value="PROTEIN ULTRAPETALA 1"/>
    <property type="match status" value="1"/>
</dbReference>
<dbReference type="PANTHER" id="PTHR34053:SF1">
    <property type="entry name" value="PROTEIN ULTRAPETALA 1"/>
    <property type="match status" value="1"/>
</dbReference>
<dbReference type="Proteomes" id="UP001280121">
    <property type="component" value="Unassembled WGS sequence"/>
</dbReference>
<keyword evidence="3" id="KW-1185">Reference proteome</keyword>
<evidence type="ECO:0000259" key="1">
    <source>
        <dbReference type="Pfam" id="PF23293"/>
    </source>
</evidence>
<evidence type="ECO:0000313" key="3">
    <source>
        <dbReference type="Proteomes" id="UP001280121"/>
    </source>
</evidence>
<dbReference type="AlphaFoldDB" id="A0AAD9UBL1"/>
<organism evidence="2 3">
    <name type="scientific">Dipteronia dyeriana</name>
    <dbReference type="NCBI Taxonomy" id="168575"/>
    <lineage>
        <taxon>Eukaryota</taxon>
        <taxon>Viridiplantae</taxon>
        <taxon>Streptophyta</taxon>
        <taxon>Embryophyta</taxon>
        <taxon>Tracheophyta</taxon>
        <taxon>Spermatophyta</taxon>
        <taxon>Magnoliopsida</taxon>
        <taxon>eudicotyledons</taxon>
        <taxon>Gunneridae</taxon>
        <taxon>Pentapetalae</taxon>
        <taxon>rosids</taxon>
        <taxon>malvids</taxon>
        <taxon>Sapindales</taxon>
        <taxon>Sapindaceae</taxon>
        <taxon>Hippocastanoideae</taxon>
        <taxon>Acereae</taxon>
        <taxon>Dipteronia</taxon>
    </lineage>
</organism>